<dbReference type="AlphaFoldDB" id="A0A2Z5R1T4"/>
<keyword evidence="2" id="KW-0378">Hydrolase</keyword>
<dbReference type="GO" id="GO:0016787">
    <property type="term" value="F:hydrolase activity"/>
    <property type="evidence" value="ECO:0007669"/>
    <property type="project" value="UniProtKB-KW"/>
</dbReference>
<dbReference type="SUPFAM" id="SSF51283">
    <property type="entry name" value="dUTPase-like"/>
    <property type="match status" value="1"/>
</dbReference>
<feature type="domain" description="dUTPase-like" evidence="1">
    <location>
        <begin position="17"/>
        <end position="59"/>
    </location>
</feature>
<evidence type="ECO:0000259" key="1">
    <source>
        <dbReference type="Pfam" id="PF00692"/>
    </source>
</evidence>
<sequence>MINPINVQIKMLDPELPAPAYTKPGDAGADLRSRVDFTLNPGERALVPTGLALALPEGTWVWCIRAPGWPLNTASPL</sequence>
<dbReference type="InterPro" id="IPR036157">
    <property type="entry name" value="dUTPase-like_sf"/>
</dbReference>
<protein>
    <submittedName>
        <fullName evidence="2">Deoxyuridine-triphosphate nucleotidohydrolase</fullName>
    </submittedName>
</protein>
<gene>
    <name evidence="2" type="ORF">RA11412_2195</name>
</gene>
<dbReference type="Proteomes" id="UP000250241">
    <property type="component" value="Chromosome"/>
</dbReference>
<organism evidence="2 3">
    <name type="scientific">Rothia aeria</name>
    <dbReference type="NCBI Taxonomy" id="172042"/>
    <lineage>
        <taxon>Bacteria</taxon>
        <taxon>Bacillati</taxon>
        <taxon>Actinomycetota</taxon>
        <taxon>Actinomycetes</taxon>
        <taxon>Micrococcales</taxon>
        <taxon>Micrococcaceae</taxon>
        <taxon>Rothia</taxon>
    </lineage>
</organism>
<dbReference type="EMBL" id="AP017895">
    <property type="protein sequence ID" value="BAV88494.1"/>
    <property type="molecule type" value="Genomic_DNA"/>
</dbReference>
<dbReference type="KEGG" id="raj:RA11412_2195"/>
<reference evidence="2 3" key="1">
    <citation type="submission" date="2016-10" db="EMBL/GenBank/DDBJ databases">
        <title>Genome sequence of Rothia aeria strain JCM11412.</title>
        <authorList>
            <person name="Nambu T."/>
        </authorList>
    </citation>
    <scope>NUCLEOTIDE SEQUENCE [LARGE SCALE GENOMIC DNA]</scope>
    <source>
        <strain evidence="2 3">JCM 11412</strain>
    </source>
</reference>
<accession>A0A2Z5R1T4</accession>
<dbReference type="Pfam" id="PF00692">
    <property type="entry name" value="dUTPase"/>
    <property type="match status" value="1"/>
</dbReference>
<evidence type="ECO:0000313" key="2">
    <source>
        <dbReference type="EMBL" id="BAV88494.1"/>
    </source>
</evidence>
<dbReference type="InterPro" id="IPR029054">
    <property type="entry name" value="dUTPase-like"/>
</dbReference>
<keyword evidence="3" id="KW-1185">Reference proteome</keyword>
<proteinExistence type="predicted"/>
<name>A0A2Z5R1T4_9MICC</name>
<dbReference type="Gene3D" id="2.70.40.10">
    <property type="match status" value="1"/>
</dbReference>
<evidence type="ECO:0000313" key="3">
    <source>
        <dbReference type="Proteomes" id="UP000250241"/>
    </source>
</evidence>